<dbReference type="RefSeq" id="WP_263608853.1">
    <property type="nucleotide sequence ID" value="NZ_JAOVQM010000007.1"/>
</dbReference>
<comment type="function">
    <text evidence="1 10">Produces ATP from ADP in the presence of a proton gradient across the membrane. The gamma chain is believed to be important in regulating ATPase activity and the flow of protons through the CF(0) complex.</text>
</comment>
<evidence type="ECO:0000256" key="3">
    <source>
        <dbReference type="ARBA" id="ARBA00007681"/>
    </source>
</evidence>
<comment type="caution">
    <text evidence="11">The sequence shown here is derived from an EMBL/GenBank/DDBJ whole genome shotgun (WGS) entry which is preliminary data.</text>
</comment>
<dbReference type="PRINTS" id="PR00126">
    <property type="entry name" value="ATPASEGAMMA"/>
</dbReference>
<name>A0ABT2Y7F0_9MOLU</name>
<dbReference type="PROSITE" id="PS00153">
    <property type="entry name" value="ATPASE_GAMMA"/>
    <property type="match status" value="1"/>
</dbReference>
<evidence type="ECO:0000256" key="8">
    <source>
        <dbReference type="ARBA" id="ARBA00023196"/>
    </source>
</evidence>
<evidence type="ECO:0000256" key="6">
    <source>
        <dbReference type="ARBA" id="ARBA00023065"/>
    </source>
</evidence>
<keyword evidence="4 10" id="KW-0813">Transport</keyword>
<dbReference type="HAMAP" id="MF_00815">
    <property type="entry name" value="ATP_synth_gamma_bact"/>
    <property type="match status" value="1"/>
</dbReference>
<accession>A0ABT2Y7F0</accession>
<evidence type="ECO:0000256" key="2">
    <source>
        <dbReference type="ARBA" id="ARBA00004170"/>
    </source>
</evidence>
<protein>
    <recommendedName>
        <fullName evidence="10">ATP synthase gamma chain</fullName>
    </recommendedName>
    <alternativeName>
        <fullName evidence="10">ATP synthase F1 sector gamma subunit</fullName>
    </alternativeName>
    <alternativeName>
        <fullName evidence="10">F-ATPase gamma subunit</fullName>
    </alternativeName>
</protein>
<gene>
    <name evidence="10 11" type="primary">atpG</name>
    <name evidence="11" type="ORF">N7548_07530</name>
</gene>
<dbReference type="InterPro" id="IPR023632">
    <property type="entry name" value="ATP_synth_F1_gsu_CS"/>
</dbReference>
<dbReference type="CDD" id="cd12151">
    <property type="entry name" value="F1-ATPase_gamma"/>
    <property type="match status" value="1"/>
</dbReference>
<dbReference type="InterPro" id="IPR035968">
    <property type="entry name" value="ATP_synth_F1_ATPase_gsu"/>
</dbReference>
<keyword evidence="12" id="KW-1185">Reference proteome</keyword>
<keyword evidence="10" id="KW-1003">Cell membrane</keyword>
<proteinExistence type="inferred from homology"/>
<comment type="subunit">
    <text evidence="10">F-type ATPases have 2 components, CF(1) - the catalytic core - and CF(0) - the membrane proton channel. CF(1) has five subunits: alpha(3), beta(3), gamma(1), delta(1), epsilon(1). CF(0) has three main subunits: a, b and c.</text>
</comment>
<evidence type="ECO:0000256" key="10">
    <source>
        <dbReference type="HAMAP-Rule" id="MF_00815"/>
    </source>
</evidence>
<sequence length="286" mass="32766">MASMRDIKARIVATKKTAQITNAMYMVSASKLKKAERAMVSYRPMVKRLNHIIQGVLTDQELSHVLLETRPVKKTCYILISSDRGLAGPFNANLFRKFQSHIKESEINPETVMVAAIGQKAYSFAKRNQYQLINDRPIHVRDDIQFIDFKEITQKFIDLFLNETVDEIVVFYSHFINTLYQNVEAKKLLPITLEPTDELQKIRYDYEPNQGEIINHLLPMYVENTLYGFILEAKAGEHASRMTAMRSATDNAKDVIKKLELHYNRARQAAITIELTDIIGGANAVK</sequence>
<evidence type="ECO:0000256" key="5">
    <source>
        <dbReference type="ARBA" id="ARBA00022781"/>
    </source>
</evidence>
<organism evidence="11 12">
    <name type="scientific">Paracholeplasma manati</name>
    <dbReference type="NCBI Taxonomy" id="591373"/>
    <lineage>
        <taxon>Bacteria</taxon>
        <taxon>Bacillati</taxon>
        <taxon>Mycoplasmatota</taxon>
        <taxon>Mollicutes</taxon>
        <taxon>Acholeplasmatales</taxon>
        <taxon>Acholeplasmataceae</taxon>
        <taxon>Paracholeplasma</taxon>
    </lineage>
</organism>
<keyword evidence="6 10" id="KW-0406">Ion transport</keyword>
<dbReference type="InterPro" id="IPR000131">
    <property type="entry name" value="ATP_synth_F1_gsu"/>
</dbReference>
<dbReference type="NCBIfam" id="TIGR01146">
    <property type="entry name" value="ATPsyn_F1gamma"/>
    <property type="match status" value="1"/>
</dbReference>
<dbReference type="Gene3D" id="1.10.287.80">
    <property type="entry name" value="ATP synthase, gamma subunit, helix hairpin domain"/>
    <property type="match status" value="1"/>
</dbReference>
<dbReference type="PANTHER" id="PTHR11693:SF22">
    <property type="entry name" value="ATP SYNTHASE SUBUNIT GAMMA, MITOCHONDRIAL"/>
    <property type="match status" value="1"/>
</dbReference>
<keyword evidence="8 10" id="KW-0139">CF(1)</keyword>
<evidence type="ECO:0000256" key="9">
    <source>
        <dbReference type="ARBA" id="ARBA00023310"/>
    </source>
</evidence>
<dbReference type="EMBL" id="JAOVQM010000007">
    <property type="protein sequence ID" value="MCV2232666.1"/>
    <property type="molecule type" value="Genomic_DNA"/>
</dbReference>
<evidence type="ECO:0000313" key="12">
    <source>
        <dbReference type="Proteomes" id="UP001177160"/>
    </source>
</evidence>
<dbReference type="Gene3D" id="3.40.1380.10">
    <property type="match status" value="1"/>
</dbReference>
<evidence type="ECO:0000256" key="7">
    <source>
        <dbReference type="ARBA" id="ARBA00023136"/>
    </source>
</evidence>
<comment type="subcellular location">
    <subcellularLocation>
        <location evidence="10">Cell membrane</location>
        <topology evidence="10">Peripheral membrane protein</topology>
    </subcellularLocation>
    <subcellularLocation>
        <location evidence="2">Membrane</location>
        <topology evidence="2">Peripheral membrane protein</topology>
    </subcellularLocation>
</comment>
<dbReference type="SUPFAM" id="SSF52943">
    <property type="entry name" value="ATP synthase (F1-ATPase), gamma subunit"/>
    <property type="match status" value="1"/>
</dbReference>
<keyword evidence="7 10" id="KW-0472">Membrane</keyword>
<evidence type="ECO:0000256" key="1">
    <source>
        <dbReference type="ARBA" id="ARBA00003456"/>
    </source>
</evidence>
<comment type="similarity">
    <text evidence="3 10">Belongs to the ATPase gamma chain family.</text>
</comment>
<dbReference type="Pfam" id="PF00231">
    <property type="entry name" value="ATP-synt"/>
    <property type="match status" value="1"/>
</dbReference>
<dbReference type="Proteomes" id="UP001177160">
    <property type="component" value="Unassembled WGS sequence"/>
</dbReference>
<evidence type="ECO:0000256" key="4">
    <source>
        <dbReference type="ARBA" id="ARBA00022448"/>
    </source>
</evidence>
<dbReference type="PANTHER" id="PTHR11693">
    <property type="entry name" value="ATP SYNTHASE GAMMA CHAIN"/>
    <property type="match status" value="1"/>
</dbReference>
<evidence type="ECO:0000313" key="11">
    <source>
        <dbReference type="EMBL" id="MCV2232666.1"/>
    </source>
</evidence>
<reference evidence="11" key="1">
    <citation type="submission" date="2022-09" db="EMBL/GenBank/DDBJ databases">
        <title>Novel Mycoplasma species identified in domestic and wild animals.</title>
        <authorList>
            <person name="Volokhov D.V."/>
            <person name="Furtak V.A."/>
            <person name="Zagorodnyaya T.A."/>
        </authorList>
    </citation>
    <scope>NUCLEOTIDE SEQUENCE</scope>
    <source>
        <strain evidence="11">Oakley</strain>
    </source>
</reference>
<keyword evidence="9 10" id="KW-0066">ATP synthesis</keyword>
<keyword evidence="5 10" id="KW-0375">Hydrogen ion transport</keyword>